<reference evidence="1 2" key="1">
    <citation type="submission" date="2017-11" db="EMBL/GenBank/DDBJ databases">
        <authorList>
            <person name="Han C.G."/>
        </authorList>
    </citation>
    <scope>NUCLEOTIDE SEQUENCE [LARGE SCALE GENOMIC DNA]</scope>
    <source>
        <strain evidence="1 2">A11</strain>
    </source>
</reference>
<accession>A0A2J4R3S9</accession>
<organism evidence="1 2">
    <name type="scientific">Klebsiella michiganensis</name>
    <dbReference type="NCBI Taxonomy" id="1134687"/>
    <lineage>
        <taxon>Bacteria</taxon>
        <taxon>Pseudomonadati</taxon>
        <taxon>Pseudomonadota</taxon>
        <taxon>Gammaproteobacteria</taxon>
        <taxon>Enterobacterales</taxon>
        <taxon>Enterobacteriaceae</taxon>
        <taxon>Klebsiella/Raoultella group</taxon>
        <taxon>Klebsiella</taxon>
    </lineage>
</organism>
<evidence type="ECO:0000313" key="1">
    <source>
        <dbReference type="EMBL" id="PLL37977.1"/>
    </source>
</evidence>
<gene>
    <name evidence="1" type="ORF">CWN50_16290</name>
</gene>
<dbReference type="AlphaFoldDB" id="A0A2J4R3S9"/>
<dbReference type="EMBL" id="PIDS01000539">
    <property type="protein sequence ID" value="PLL37977.1"/>
    <property type="molecule type" value="Genomic_DNA"/>
</dbReference>
<comment type="caution">
    <text evidence="1">The sequence shown here is derived from an EMBL/GenBank/DDBJ whole genome shotgun (WGS) entry which is preliminary data.</text>
</comment>
<dbReference type="InterPro" id="IPR005564">
    <property type="entry name" value="Major_capsid_GpE"/>
</dbReference>
<sequence length="347" mass="38418">MALTKDFSYVDYSSTFANVPARNRILTNLNIFQRDVTDQFKTSLDILNAQADTIAIAPAANRFSSEWGSTPKPKAANHLIELPLFPTQDVITAADVQPFRKIGSSLQANVLDAVTAKSLAHYERFAATRERMFAESLFRHRVTDMEYTADGPILDWSEEFGYDQSTGTIYTGVAADPLESLSDEVSAMKRRMGGLASLLKGIYLFAGSNLFKKLRFNPSVRQLVQYGVLDPDGLVFNKEINPAFSYYVLDNVTVVEMSDTDFYGVGADQGFMVPVFEKPLSADQASPFTNLVGPTSRNLELAFADVVDFRIYSSTDAYKNITLSSEFSLLPICYRPDLVTAITNDAS</sequence>
<evidence type="ECO:0000313" key="2">
    <source>
        <dbReference type="Proteomes" id="UP000234505"/>
    </source>
</evidence>
<dbReference type="Proteomes" id="UP000234505">
    <property type="component" value="Unassembled WGS sequence"/>
</dbReference>
<protein>
    <submittedName>
        <fullName evidence="1">Phage capsid protein</fullName>
    </submittedName>
</protein>
<dbReference type="RefSeq" id="WP_154058997.1">
    <property type="nucleotide sequence ID" value="NZ_LR607342.1"/>
</dbReference>
<dbReference type="Pfam" id="PF03864">
    <property type="entry name" value="Phage_cap_E"/>
    <property type="match status" value="1"/>
</dbReference>
<reference evidence="1 2" key="2">
    <citation type="submission" date="2018-01" db="EMBL/GenBank/DDBJ databases">
        <title>Genomic study of Klebsiella pneumoniae.</title>
        <authorList>
            <person name="Yang Y."/>
            <person name="Bicalho R."/>
        </authorList>
    </citation>
    <scope>NUCLEOTIDE SEQUENCE [LARGE SCALE GENOMIC DNA]</scope>
    <source>
        <strain evidence="1 2">A11</strain>
    </source>
</reference>
<name>A0A2J4R3S9_9ENTR</name>
<proteinExistence type="predicted"/>